<feature type="compositionally biased region" description="Polar residues" evidence="1">
    <location>
        <begin position="22"/>
        <end position="38"/>
    </location>
</feature>
<reference evidence="2 3" key="1">
    <citation type="submission" date="2011-02" db="EMBL/GenBank/DDBJ databases">
        <title>The Genome Sequence of Sphaeroforma arctica JP610.</title>
        <authorList>
            <consortium name="The Broad Institute Genome Sequencing Platform"/>
            <person name="Russ C."/>
            <person name="Cuomo C."/>
            <person name="Young S.K."/>
            <person name="Zeng Q."/>
            <person name="Gargeya S."/>
            <person name="Alvarado L."/>
            <person name="Berlin A."/>
            <person name="Chapman S.B."/>
            <person name="Chen Z."/>
            <person name="Freedman E."/>
            <person name="Gellesch M."/>
            <person name="Goldberg J."/>
            <person name="Griggs A."/>
            <person name="Gujja S."/>
            <person name="Heilman E."/>
            <person name="Heiman D."/>
            <person name="Howarth C."/>
            <person name="Mehta T."/>
            <person name="Neiman D."/>
            <person name="Pearson M."/>
            <person name="Roberts A."/>
            <person name="Saif S."/>
            <person name="Shea T."/>
            <person name="Shenoy N."/>
            <person name="Sisk P."/>
            <person name="Stolte C."/>
            <person name="Sykes S."/>
            <person name="White J."/>
            <person name="Yandava C."/>
            <person name="Burger G."/>
            <person name="Gray M.W."/>
            <person name="Holland P.W.H."/>
            <person name="King N."/>
            <person name="Lang F.B.F."/>
            <person name="Roger A.J."/>
            <person name="Ruiz-Trillo I."/>
            <person name="Haas B."/>
            <person name="Nusbaum C."/>
            <person name="Birren B."/>
        </authorList>
    </citation>
    <scope>NUCLEOTIDE SEQUENCE [LARGE SCALE GENOMIC DNA]</scope>
    <source>
        <strain evidence="2 3">JP610</strain>
    </source>
</reference>
<dbReference type="Proteomes" id="UP000054560">
    <property type="component" value="Unassembled WGS sequence"/>
</dbReference>
<organism evidence="2 3">
    <name type="scientific">Sphaeroforma arctica JP610</name>
    <dbReference type="NCBI Taxonomy" id="667725"/>
    <lineage>
        <taxon>Eukaryota</taxon>
        <taxon>Ichthyosporea</taxon>
        <taxon>Ichthyophonida</taxon>
        <taxon>Sphaeroforma</taxon>
    </lineage>
</organism>
<name>A0A0L0GFQ3_9EUKA</name>
<dbReference type="EMBL" id="KQ241602">
    <property type="protein sequence ID" value="KNC87666.1"/>
    <property type="molecule type" value="Genomic_DNA"/>
</dbReference>
<accession>A0A0L0GFQ3</accession>
<proteinExistence type="predicted"/>
<dbReference type="RefSeq" id="XP_014161568.1">
    <property type="nucleotide sequence ID" value="XM_014306093.1"/>
</dbReference>
<dbReference type="AlphaFoldDB" id="A0A0L0GFQ3"/>
<feature type="region of interest" description="Disordered" evidence="1">
    <location>
        <begin position="1"/>
        <end position="41"/>
    </location>
</feature>
<evidence type="ECO:0000313" key="3">
    <source>
        <dbReference type="Proteomes" id="UP000054560"/>
    </source>
</evidence>
<evidence type="ECO:0000313" key="2">
    <source>
        <dbReference type="EMBL" id="KNC87666.1"/>
    </source>
</evidence>
<sequence length="94" mass="10023">MRAPISTNTGSHTRHGGAPPQHCTSAGETSARTQQAPGNTFRPRVNLVDGDDQMPDSTPAEVGESGRWLAVFCGCCDYEEIDILLQSGCKYGVL</sequence>
<evidence type="ECO:0000256" key="1">
    <source>
        <dbReference type="SAM" id="MobiDB-lite"/>
    </source>
</evidence>
<feature type="compositionally biased region" description="Polar residues" evidence="1">
    <location>
        <begin position="1"/>
        <end position="11"/>
    </location>
</feature>
<protein>
    <submittedName>
        <fullName evidence="2">Uncharacterized protein</fullName>
    </submittedName>
</protein>
<gene>
    <name evidence="2" type="ORF">SARC_00237</name>
</gene>
<keyword evidence="3" id="KW-1185">Reference proteome</keyword>
<dbReference type="GeneID" id="25900741"/>